<evidence type="ECO:0000313" key="3">
    <source>
        <dbReference type="Proteomes" id="UP000321827"/>
    </source>
</evidence>
<proteinExistence type="predicted"/>
<dbReference type="InterPro" id="IPR036927">
    <property type="entry name" value="Cyt_c_oxase-like_su1_sf"/>
</dbReference>
<reference evidence="2 3" key="1">
    <citation type="submission" date="2019-07" db="EMBL/GenBank/DDBJ databases">
        <title>Whole genome shotgun sequence of Oceanithermus desulfurans NBRC 100063.</title>
        <authorList>
            <person name="Hosoyama A."/>
            <person name="Uohara A."/>
            <person name="Ohji S."/>
            <person name="Ichikawa N."/>
        </authorList>
    </citation>
    <scope>NUCLEOTIDE SEQUENCE [LARGE SCALE GENOMIC DNA]</scope>
    <source>
        <strain evidence="2 3">NBRC 100063</strain>
    </source>
</reference>
<feature type="transmembrane region" description="Helical" evidence="1">
    <location>
        <begin position="102"/>
        <end position="123"/>
    </location>
</feature>
<dbReference type="Proteomes" id="UP000321827">
    <property type="component" value="Unassembled WGS sequence"/>
</dbReference>
<keyword evidence="1" id="KW-0472">Membrane</keyword>
<dbReference type="OrthoDB" id="9808832at2"/>
<dbReference type="Gene3D" id="1.20.210.10">
    <property type="entry name" value="Cytochrome c oxidase-like, subunit I domain"/>
    <property type="match status" value="1"/>
</dbReference>
<feature type="transmembrane region" description="Helical" evidence="1">
    <location>
        <begin position="40"/>
        <end position="60"/>
    </location>
</feature>
<gene>
    <name evidence="2" type="ORF">ODE01S_05820</name>
</gene>
<dbReference type="SUPFAM" id="SSF81442">
    <property type="entry name" value="Cytochrome c oxidase subunit I-like"/>
    <property type="match status" value="1"/>
</dbReference>
<name>A0A511RHN4_9DEIN</name>
<feature type="transmembrane region" description="Helical" evidence="1">
    <location>
        <begin position="7"/>
        <end position="28"/>
    </location>
</feature>
<dbReference type="AlphaFoldDB" id="A0A511RHN4"/>
<dbReference type="RefSeq" id="WP_147145655.1">
    <property type="nucleotide sequence ID" value="NZ_BJXN01000003.1"/>
</dbReference>
<accession>A0A511RHN4</accession>
<feature type="transmembrane region" description="Helical" evidence="1">
    <location>
        <begin position="72"/>
        <end position="90"/>
    </location>
</feature>
<keyword evidence="1" id="KW-0812">Transmembrane</keyword>
<sequence length="153" mass="17613">MFFYEYLFVRASLVYLIYTALLGFLFYLEPGWMAYLRSSHVHAGLVGFFLNMVFGVAYWMMPRPGQLKQPGLEAATFYALNSGLVLRLVFEPFALAQRSEALQALLVLGALLQFAAVLLFAYAMQRRVVTNEMLWKLRKMREARQNHGDTPED</sequence>
<evidence type="ECO:0008006" key="4">
    <source>
        <dbReference type="Google" id="ProtNLM"/>
    </source>
</evidence>
<organism evidence="2 3">
    <name type="scientific">Oceanithermus desulfurans NBRC 100063</name>
    <dbReference type="NCBI Taxonomy" id="1227550"/>
    <lineage>
        <taxon>Bacteria</taxon>
        <taxon>Thermotogati</taxon>
        <taxon>Deinococcota</taxon>
        <taxon>Deinococci</taxon>
        <taxon>Thermales</taxon>
        <taxon>Thermaceae</taxon>
        <taxon>Oceanithermus</taxon>
    </lineage>
</organism>
<evidence type="ECO:0000313" key="2">
    <source>
        <dbReference type="EMBL" id="GEM89148.1"/>
    </source>
</evidence>
<protein>
    <recommendedName>
        <fullName evidence="4">Cytochrome-c oxidase</fullName>
    </recommendedName>
</protein>
<dbReference type="EMBL" id="BJXN01000003">
    <property type="protein sequence ID" value="GEM89148.1"/>
    <property type="molecule type" value="Genomic_DNA"/>
</dbReference>
<keyword evidence="1" id="KW-1133">Transmembrane helix</keyword>
<evidence type="ECO:0000256" key="1">
    <source>
        <dbReference type="SAM" id="Phobius"/>
    </source>
</evidence>
<comment type="caution">
    <text evidence="2">The sequence shown here is derived from an EMBL/GenBank/DDBJ whole genome shotgun (WGS) entry which is preliminary data.</text>
</comment>